<evidence type="ECO:0000256" key="3">
    <source>
        <dbReference type="SAM" id="MobiDB-lite"/>
    </source>
</evidence>
<evidence type="ECO:0000256" key="2">
    <source>
        <dbReference type="ARBA" id="ARBA00023172"/>
    </source>
</evidence>
<dbReference type="InterPro" id="IPR025827">
    <property type="entry name" value="Zn_ribbon_recom_dom"/>
</dbReference>
<dbReference type="Gene3D" id="3.90.1750.20">
    <property type="entry name" value="Putative Large Serine Recombinase, Chain B, Domain 2"/>
    <property type="match status" value="1"/>
</dbReference>
<dbReference type="Pfam" id="PF07508">
    <property type="entry name" value="Recombinase"/>
    <property type="match status" value="1"/>
</dbReference>
<name>A0ABS0GVU0_9ACTN</name>
<dbReference type="RefSeq" id="WP_196201700.1">
    <property type="nucleotide sequence ID" value="NZ_JADPUN010000145.1"/>
</dbReference>
<dbReference type="InterPro" id="IPR050639">
    <property type="entry name" value="SSR_resolvase"/>
</dbReference>
<evidence type="ECO:0000259" key="4">
    <source>
        <dbReference type="PROSITE" id="PS51737"/>
    </source>
</evidence>
<dbReference type="PROSITE" id="PS51737">
    <property type="entry name" value="RECOMBINASE_DNA_BIND"/>
    <property type="match status" value="1"/>
</dbReference>
<dbReference type="InterPro" id="IPR038109">
    <property type="entry name" value="DNA_bind_recomb_sf"/>
</dbReference>
<dbReference type="Proteomes" id="UP000638560">
    <property type="component" value="Unassembled WGS sequence"/>
</dbReference>
<feature type="region of interest" description="Disordered" evidence="3">
    <location>
        <begin position="1"/>
        <end position="26"/>
    </location>
</feature>
<gene>
    <name evidence="5" type="ORF">I0C86_14295</name>
</gene>
<dbReference type="InterPro" id="IPR011109">
    <property type="entry name" value="DNA_bind_recombinase_dom"/>
</dbReference>
<keyword evidence="2" id="KW-0233">DNA recombination</keyword>
<sequence>MSLAESLTRDDIPCPSAQDRARNRHRAGVAWSKSAIRVILTNPRYTGRQTWNKQRTDEVLLDVNDVALGHTAVMRWNDRDRWVTSKDLVHEPLVDQTDFEAVQTMLTRRARTGTAPKRPHRSRHPYIFKSLIFCGVCQRKMQARHSHGVAYYRCRYPQEYALANKVDHPRNVIMREEVLIQPLDTWLAQQFGPLHRRHTITKLIDQATVGMPTPASKPQGPTTAELDAKLTRYRAALDAGADPAVVAGWIAETQAEREHINQRHNVPTPVDELSSLSEDQIIAIGLRLTYEPETRTVQAKIDLGLHRWDSVCVRGGT</sequence>
<protein>
    <submittedName>
        <fullName evidence="5">Recombinase family protein</fullName>
    </submittedName>
</protein>
<accession>A0ABS0GVU0</accession>
<keyword evidence="1" id="KW-0238">DNA-binding</keyword>
<dbReference type="PANTHER" id="PTHR30461">
    <property type="entry name" value="DNA-INVERTASE FROM LAMBDOID PROPHAGE"/>
    <property type="match status" value="1"/>
</dbReference>
<evidence type="ECO:0000256" key="1">
    <source>
        <dbReference type="ARBA" id="ARBA00023125"/>
    </source>
</evidence>
<dbReference type="PANTHER" id="PTHR30461:SF2">
    <property type="entry name" value="SERINE RECOMBINASE PINE-RELATED"/>
    <property type="match status" value="1"/>
</dbReference>
<evidence type="ECO:0000313" key="6">
    <source>
        <dbReference type="Proteomes" id="UP000638560"/>
    </source>
</evidence>
<proteinExistence type="predicted"/>
<reference evidence="5 6" key="1">
    <citation type="submission" date="2020-11" db="EMBL/GenBank/DDBJ databases">
        <title>A novel isolate from a Black sea contaminated sediment with potential to produce alkanes: Plantactinospora alkalitolerans sp. nov.</title>
        <authorList>
            <person name="Carro L."/>
            <person name="Veyisoglu A."/>
            <person name="Guven K."/>
            <person name="Schumann P."/>
            <person name="Klenk H.-P."/>
            <person name="Sahin N."/>
        </authorList>
    </citation>
    <scope>NUCLEOTIDE SEQUENCE [LARGE SCALE GENOMIC DNA]</scope>
    <source>
        <strain evidence="5 6">S1510</strain>
    </source>
</reference>
<evidence type="ECO:0000313" key="5">
    <source>
        <dbReference type="EMBL" id="MBF9130118.1"/>
    </source>
</evidence>
<dbReference type="EMBL" id="JADPUN010000145">
    <property type="protein sequence ID" value="MBF9130118.1"/>
    <property type="molecule type" value="Genomic_DNA"/>
</dbReference>
<organism evidence="5 6">
    <name type="scientific">Plantactinospora alkalitolerans</name>
    <dbReference type="NCBI Taxonomy" id="2789879"/>
    <lineage>
        <taxon>Bacteria</taxon>
        <taxon>Bacillati</taxon>
        <taxon>Actinomycetota</taxon>
        <taxon>Actinomycetes</taxon>
        <taxon>Micromonosporales</taxon>
        <taxon>Micromonosporaceae</taxon>
        <taxon>Plantactinospora</taxon>
    </lineage>
</organism>
<comment type="caution">
    <text evidence="5">The sequence shown here is derived from an EMBL/GenBank/DDBJ whole genome shotgun (WGS) entry which is preliminary data.</text>
</comment>
<dbReference type="Pfam" id="PF13408">
    <property type="entry name" value="Zn_ribbon_recom"/>
    <property type="match status" value="1"/>
</dbReference>
<keyword evidence="6" id="KW-1185">Reference proteome</keyword>
<feature type="domain" description="Recombinase" evidence="4">
    <location>
        <begin position="1"/>
        <end position="112"/>
    </location>
</feature>